<organism evidence="2 3">
    <name type="scientific">Amycolatopsis cihanbeyliensis</name>
    <dbReference type="NCBI Taxonomy" id="1128664"/>
    <lineage>
        <taxon>Bacteria</taxon>
        <taxon>Bacillati</taxon>
        <taxon>Actinomycetota</taxon>
        <taxon>Actinomycetes</taxon>
        <taxon>Pseudonocardiales</taxon>
        <taxon>Pseudonocardiaceae</taxon>
        <taxon>Amycolatopsis</taxon>
    </lineage>
</organism>
<keyword evidence="3" id="KW-1185">Reference proteome</keyword>
<proteinExistence type="predicted"/>
<dbReference type="Proteomes" id="UP000320876">
    <property type="component" value="Unassembled WGS sequence"/>
</dbReference>
<evidence type="ECO:0000313" key="3">
    <source>
        <dbReference type="Proteomes" id="UP000320876"/>
    </source>
</evidence>
<dbReference type="InterPro" id="IPR038332">
    <property type="entry name" value="PPE_sf"/>
</dbReference>
<dbReference type="EMBL" id="VFML01000001">
    <property type="protein sequence ID" value="TQJ04504.1"/>
    <property type="molecule type" value="Genomic_DNA"/>
</dbReference>
<feature type="compositionally biased region" description="Gly residues" evidence="1">
    <location>
        <begin position="426"/>
        <end position="436"/>
    </location>
</feature>
<accession>A0A542DNE8</accession>
<evidence type="ECO:0008006" key="4">
    <source>
        <dbReference type="Google" id="ProtNLM"/>
    </source>
</evidence>
<evidence type="ECO:0000256" key="1">
    <source>
        <dbReference type="SAM" id="MobiDB-lite"/>
    </source>
</evidence>
<dbReference type="Gene3D" id="1.20.1260.20">
    <property type="entry name" value="PPE superfamily"/>
    <property type="match status" value="1"/>
</dbReference>
<gene>
    <name evidence="2" type="ORF">FB471_4302</name>
</gene>
<comment type="caution">
    <text evidence="2">The sequence shown here is derived from an EMBL/GenBank/DDBJ whole genome shotgun (WGS) entry which is preliminary data.</text>
</comment>
<dbReference type="RefSeq" id="WP_246076511.1">
    <property type="nucleotide sequence ID" value="NZ_VFML01000001.1"/>
</dbReference>
<evidence type="ECO:0000313" key="2">
    <source>
        <dbReference type="EMBL" id="TQJ04504.1"/>
    </source>
</evidence>
<feature type="compositionally biased region" description="Polar residues" evidence="1">
    <location>
        <begin position="384"/>
        <end position="410"/>
    </location>
</feature>
<sequence length="481" mass="47239">MDGTQGQQPVEQAQPAQPIEQQPVGTEQQPVHGGTAAGSTGGGNAVRLGDNSETSQIVEHARGRQDGFEYGADRAIGSPPNWPGRTSQQLYHAGTVNNRPDTAQSLAHSWTRHGSALDQVATELYTAISELGAAWIGQGAGAAQGTLVAIANSSAQAGEAARVMGDRMQQQAAAAEEVKKMPPAVEHDPGAAMSEKVQQGPAELVKDAKPDDEAAKAVKAEQIRFLEAYTKAMSDVDDSTPSFAPESIGLKPMSPDTGGDVGPVGGFAGPGGLPGHTGAGVPGAAIAGGHVAAAGSVDSSVGSSGYAAGGAPVGGQSLGAGSAMGSAAPAASGSGAPAGAGAGLGAAAVGGGVGFAGARALGQGNRSGSKQQSDRDRSEETGETEASLNQGQGSSAAAIAPQQNQGVVSSGGTIGGGAHPPAAGAPMGGGMGGMRGGQQQQEEEHTHASFLIEPDPDDAFGANEATPPPVIGAWANEAEER</sequence>
<name>A0A542DNE8_AMYCI</name>
<dbReference type="AlphaFoldDB" id="A0A542DNE8"/>
<feature type="compositionally biased region" description="Low complexity" evidence="1">
    <location>
        <begin position="1"/>
        <end position="24"/>
    </location>
</feature>
<feature type="compositionally biased region" description="Gly residues" evidence="1">
    <location>
        <begin position="35"/>
        <end position="44"/>
    </location>
</feature>
<protein>
    <recommendedName>
        <fullName evidence="4">PPE family protein</fullName>
    </recommendedName>
</protein>
<feature type="region of interest" description="Disordered" evidence="1">
    <location>
        <begin position="1"/>
        <end position="66"/>
    </location>
</feature>
<feature type="region of interest" description="Disordered" evidence="1">
    <location>
        <begin position="361"/>
        <end position="481"/>
    </location>
</feature>
<reference evidence="2 3" key="1">
    <citation type="submission" date="2019-06" db="EMBL/GenBank/DDBJ databases">
        <title>Sequencing the genomes of 1000 actinobacteria strains.</title>
        <authorList>
            <person name="Klenk H.-P."/>
        </authorList>
    </citation>
    <scope>NUCLEOTIDE SEQUENCE [LARGE SCALE GENOMIC DNA]</scope>
    <source>
        <strain evidence="2 3">DSM 45679</strain>
    </source>
</reference>